<evidence type="ECO:0000313" key="2">
    <source>
        <dbReference type="EMBL" id="PWW49118.1"/>
    </source>
</evidence>
<dbReference type="AlphaFoldDB" id="A0A317RGA1"/>
<comment type="caution">
    <text evidence="2">The sequence shown here is derived from an EMBL/GenBank/DDBJ whole genome shotgun (WGS) entry which is preliminary data.</text>
</comment>
<feature type="compositionally biased region" description="Low complexity" evidence="1">
    <location>
        <begin position="93"/>
        <end position="108"/>
    </location>
</feature>
<reference evidence="2 3" key="1">
    <citation type="submission" date="2018-05" db="EMBL/GenBank/DDBJ databases">
        <title>Genomic Encyclopedia of Type Strains, Phase IV (KMG-IV): sequencing the most valuable type-strain genomes for metagenomic binning, comparative biology and taxonomic classification.</title>
        <authorList>
            <person name="Goeker M."/>
        </authorList>
    </citation>
    <scope>NUCLEOTIDE SEQUENCE [LARGE SCALE GENOMIC DNA]</scope>
    <source>
        <strain evidence="2 3">DSM 26006</strain>
    </source>
</reference>
<protein>
    <submittedName>
        <fullName evidence="2">Transposase-like protein</fullName>
    </submittedName>
</protein>
<dbReference type="InterPro" id="IPR051839">
    <property type="entry name" value="RD_transcriptional_regulator"/>
</dbReference>
<name>A0A317RGA1_9BURK</name>
<organism evidence="2 3">
    <name type="scientific">Melaminivora alkalimesophila</name>
    <dbReference type="NCBI Taxonomy" id="1165852"/>
    <lineage>
        <taxon>Bacteria</taxon>
        <taxon>Pseudomonadati</taxon>
        <taxon>Pseudomonadota</taxon>
        <taxon>Betaproteobacteria</taxon>
        <taxon>Burkholderiales</taxon>
        <taxon>Comamonadaceae</taxon>
        <taxon>Melaminivora</taxon>
    </lineage>
</organism>
<sequence>MRSKQPYPEEFKIEAVKQITERGHRVADVSARIGVSQHSLYKWIKVFSAPAARRQAQMSQTEELGRLDDLSRAMTLEKDALGMELVRELLPQRVRSVSRRQGQPAGRTSGAGDGGASGSVDPVEGF</sequence>
<evidence type="ECO:0000313" key="3">
    <source>
        <dbReference type="Proteomes" id="UP000246483"/>
    </source>
</evidence>
<dbReference type="GO" id="GO:0006313">
    <property type="term" value="P:DNA transposition"/>
    <property type="evidence" value="ECO:0007669"/>
    <property type="project" value="InterPro"/>
</dbReference>
<proteinExistence type="predicted"/>
<dbReference type="EMBL" id="QGUB01000001">
    <property type="protein sequence ID" value="PWW49118.1"/>
    <property type="molecule type" value="Genomic_DNA"/>
</dbReference>
<dbReference type="InterPro" id="IPR009057">
    <property type="entry name" value="Homeodomain-like_sf"/>
</dbReference>
<dbReference type="GO" id="GO:0003677">
    <property type="term" value="F:DNA binding"/>
    <property type="evidence" value="ECO:0007669"/>
    <property type="project" value="InterPro"/>
</dbReference>
<dbReference type="PANTHER" id="PTHR33215:SF13">
    <property type="entry name" value="PROTEIN DISTAL ANTENNA"/>
    <property type="match status" value="1"/>
</dbReference>
<dbReference type="Gene3D" id="1.10.10.60">
    <property type="entry name" value="Homeodomain-like"/>
    <property type="match status" value="1"/>
</dbReference>
<feature type="region of interest" description="Disordered" evidence="1">
    <location>
        <begin position="93"/>
        <end position="126"/>
    </location>
</feature>
<dbReference type="Pfam" id="PF01527">
    <property type="entry name" value="HTH_Tnp_1"/>
    <property type="match status" value="1"/>
</dbReference>
<dbReference type="SUPFAM" id="SSF46689">
    <property type="entry name" value="Homeodomain-like"/>
    <property type="match status" value="1"/>
</dbReference>
<evidence type="ECO:0000256" key="1">
    <source>
        <dbReference type="SAM" id="MobiDB-lite"/>
    </source>
</evidence>
<keyword evidence="3" id="KW-1185">Reference proteome</keyword>
<dbReference type="InterPro" id="IPR002514">
    <property type="entry name" value="Transposase_8"/>
</dbReference>
<dbReference type="Proteomes" id="UP000246483">
    <property type="component" value="Unassembled WGS sequence"/>
</dbReference>
<accession>A0A317RGA1</accession>
<dbReference type="GO" id="GO:0004803">
    <property type="term" value="F:transposase activity"/>
    <property type="evidence" value="ECO:0007669"/>
    <property type="project" value="InterPro"/>
</dbReference>
<gene>
    <name evidence="2" type="ORF">DFR36_101642</name>
</gene>
<dbReference type="PANTHER" id="PTHR33215">
    <property type="entry name" value="PROTEIN DISTAL ANTENNA"/>
    <property type="match status" value="1"/>
</dbReference>